<feature type="region of interest" description="Disordered" evidence="2">
    <location>
        <begin position="280"/>
        <end position="325"/>
    </location>
</feature>
<dbReference type="EMBL" id="JAAAJA010000197">
    <property type="protein sequence ID" value="KAG0259069.1"/>
    <property type="molecule type" value="Genomic_DNA"/>
</dbReference>
<evidence type="ECO:0000256" key="2">
    <source>
        <dbReference type="SAM" id="MobiDB-lite"/>
    </source>
</evidence>
<dbReference type="OrthoDB" id="2445659at2759"/>
<keyword evidence="4" id="KW-1185">Reference proteome</keyword>
<evidence type="ECO:0000313" key="3">
    <source>
        <dbReference type="EMBL" id="KAG0259069.1"/>
    </source>
</evidence>
<organism evidence="3 4">
    <name type="scientific">Mortierella polycephala</name>
    <dbReference type="NCBI Taxonomy" id="41804"/>
    <lineage>
        <taxon>Eukaryota</taxon>
        <taxon>Fungi</taxon>
        <taxon>Fungi incertae sedis</taxon>
        <taxon>Mucoromycota</taxon>
        <taxon>Mortierellomycotina</taxon>
        <taxon>Mortierellomycetes</taxon>
        <taxon>Mortierellales</taxon>
        <taxon>Mortierellaceae</taxon>
        <taxon>Mortierella</taxon>
    </lineage>
</organism>
<feature type="compositionally biased region" description="Acidic residues" evidence="2">
    <location>
        <begin position="282"/>
        <end position="291"/>
    </location>
</feature>
<dbReference type="Proteomes" id="UP000726737">
    <property type="component" value="Unassembled WGS sequence"/>
</dbReference>
<feature type="region of interest" description="Disordered" evidence="2">
    <location>
        <begin position="111"/>
        <end position="132"/>
    </location>
</feature>
<comment type="caution">
    <text evidence="3">The sequence shown here is derived from an EMBL/GenBank/DDBJ whole genome shotgun (WGS) entry which is preliminary data.</text>
</comment>
<reference evidence="3" key="1">
    <citation type="journal article" date="2020" name="Fungal Divers.">
        <title>Resolving the Mortierellaceae phylogeny through synthesis of multi-gene phylogenetics and phylogenomics.</title>
        <authorList>
            <person name="Vandepol N."/>
            <person name="Liber J."/>
            <person name="Desiro A."/>
            <person name="Na H."/>
            <person name="Kennedy M."/>
            <person name="Barry K."/>
            <person name="Grigoriev I.V."/>
            <person name="Miller A.N."/>
            <person name="O'Donnell K."/>
            <person name="Stajich J.E."/>
            <person name="Bonito G."/>
        </authorList>
    </citation>
    <scope>NUCLEOTIDE SEQUENCE</scope>
    <source>
        <strain evidence="3">KOD948</strain>
    </source>
</reference>
<sequence length="758" mass="85241">MPREWDRARDDDSRSYSMDYNMHGASGRSEEHASVTRDEHYIAAILGDDMDDEAHGSEEEQELLVEGIIDGNMFQQQNNTYQSRLLTGSMPQNIDNSVASILKEAMHDYADPYDYQDSPGMEPTRHQSARQMDQQIALEDDDYDDNPKDWSGSTPNRLVRSVQDHRMTPKTPPIIKRTTLHPRPSSEMVPRQARNVKTVSIEGELKPTIPRPSTSQRAMSGPGYGIPEPPSMKIQGIHARKTQVSKIAVRSAMKAPINHRNSNGVHEPKRKLGLRIQLPADLLDDDDDEKEEVDRENPVRPPSVSTKETGMNGAQSSVERAEQVEQTELEDLADVAPKPVPGPSRFTRISKNFVPPANKHITTIPIPQDDENEVQESIKKLKALLGRLGLTPLSSTLESSMNELDAATIEKGGLCEMTGLLQKLGTTYEGKLDLIQDMTDLIANHEGRFQSLEQELEAVKSDLDASMERNRDLEMRNREMAKELEQLRACKAEKSTSVTTSRKGKLLDAASQVDAATTPLATGWGHADWKGHIKKIEGEIRALKSVLDNKSTTSSGSISIEKVEKLVERLDNALQDNRELQQENRKLTKKLVRLQDDDTVDERENTVSKYKLLLKKVMAKLGVDGHEDILLALDEIERIMSDLPGQKWFIARAERIIWESEIHNKTVSVRRYPLSILNGSEDEDDAKTCRTLTLPTLLSRYSRDGEKTRWPTMSGGEATFKSGRSCTQNFEQTLQRLEEWSELLDVLNHVVFADSEAS</sequence>
<feature type="coiled-coil region" evidence="1">
    <location>
        <begin position="435"/>
        <end position="490"/>
    </location>
</feature>
<feature type="region of interest" description="Disordered" evidence="2">
    <location>
        <begin position="168"/>
        <end position="191"/>
    </location>
</feature>
<feature type="region of interest" description="Disordered" evidence="2">
    <location>
        <begin position="1"/>
        <end position="36"/>
    </location>
</feature>
<evidence type="ECO:0000256" key="1">
    <source>
        <dbReference type="SAM" id="Coils"/>
    </source>
</evidence>
<feature type="compositionally biased region" description="Basic and acidic residues" evidence="2">
    <location>
        <begin position="1"/>
        <end position="14"/>
    </location>
</feature>
<name>A0A9P6U3M5_9FUNG</name>
<accession>A0A9P6U3M5</accession>
<feature type="compositionally biased region" description="Polar residues" evidence="2">
    <location>
        <begin position="303"/>
        <end position="318"/>
    </location>
</feature>
<protein>
    <submittedName>
        <fullName evidence="3">Uncharacterized protein</fullName>
    </submittedName>
</protein>
<gene>
    <name evidence="3" type="ORF">BG011_002849</name>
</gene>
<keyword evidence="1" id="KW-0175">Coiled coil</keyword>
<evidence type="ECO:0000313" key="4">
    <source>
        <dbReference type="Proteomes" id="UP000726737"/>
    </source>
</evidence>
<feature type="coiled-coil region" evidence="1">
    <location>
        <begin position="560"/>
        <end position="597"/>
    </location>
</feature>
<proteinExistence type="predicted"/>
<dbReference type="AlphaFoldDB" id="A0A9P6U3M5"/>